<evidence type="ECO:0008006" key="3">
    <source>
        <dbReference type="Google" id="ProtNLM"/>
    </source>
</evidence>
<proteinExistence type="predicted"/>
<dbReference type="AlphaFoldDB" id="A0A167H7Z1"/>
<dbReference type="InterPro" id="IPR036291">
    <property type="entry name" value="NAD(P)-bd_dom_sf"/>
</dbReference>
<reference evidence="1 2" key="1">
    <citation type="journal article" date="2016" name="Mol. Biol. Evol.">
        <title>Comparative Genomics of Early-Diverging Mushroom-Forming Fungi Provides Insights into the Origins of Lignocellulose Decay Capabilities.</title>
        <authorList>
            <person name="Nagy L.G."/>
            <person name="Riley R."/>
            <person name="Tritt A."/>
            <person name="Adam C."/>
            <person name="Daum C."/>
            <person name="Floudas D."/>
            <person name="Sun H."/>
            <person name="Yadav J.S."/>
            <person name="Pangilinan J."/>
            <person name="Larsson K.H."/>
            <person name="Matsuura K."/>
            <person name="Barry K."/>
            <person name="Labutti K."/>
            <person name="Kuo R."/>
            <person name="Ohm R.A."/>
            <person name="Bhattacharya S.S."/>
            <person name="Shirouzu T."/>
            <person name="Yoshinaga Y."/>
            <person name="Martin F.M."/>
            <person name="Grigoriev I.V."/>
            <person name="Hibbett D.S."/>
        </authorList>
    </citation>
    <scope>NUCLEOTIDE SEQUENCE [LARGE SCALE GENOMIC DNA]</scope>
    <source>
        <strain evidence="1 2">TUFC12733</strain>
    </source>
</reference>
<organism evidence="1 2">
    <name type="scientific">Calocera viscosa (strain TUFC12733)</name>
    <dbReference type="NCBI Taxonomy" id="1330018"/>
    <lineage>
        <taxon>Eukaryota</taxon>
        <taxon>Fungi</taxon>
        <taxon>Dikarya</taxon>
        <taxon>Basidiomycota</taxon>
        <taxon>Agaricomycotina</taxon>
        <taxon>Dacrymycetes</taxon>
        <taxon>Dacrymycetales</taxon>
        <taxon>Dacrymycetaceae</taxon>
        <taxon>Calocera</taxon>
    </lineage>
</organism>
<evidence type="ECO:0000313" key="1">
    <source>
        <dbReference type="EMBL" id="KZO91339.1"/>
    </source>
</evidence>
<dbReference type="Proteomes" id="UP000076738">
    <property type="component" value="Unassembled WGS sequence"/>
</dbReference>
<keyword evidence="2" id="KW-1185">Reference proteome</keyword>
<dbReference type="EMBL" id="KV417325">
    <property type="protein sequence ID" value="KZO91339.1"/>
    <property type="molecule type" value="Genomic_DNA"/>
</dbReference>
<sequence>MAPLPRGSPTVIVGITGYVRFRRRPLCAERRISCLGYGSVDGKDGKNRLRAVYKKEGVDVRADKLQFVTLDDLYSQSKFETTFAGADGVVHPALPTPSGPRDWVENIIESTLIPFRAASKAGIMRFILATTRPPFELTVVIPLTNWDPELYGSPAISLDWLDKLRKGDETCPSIPPFYIVDVPDDAKLLVLALPEKEADGKRLVAVGTPHGWNEVLAVLRKYFPNRRR</sequence>
<protein>
    <recommendedName>
        <fullName evidence="3">NAD(P)-binding protein</fullName>
    </recommendedName>
</protein>
<dbReference type="SUPFAM" id="SSF51735">
    <property type="entry name" value="NAD(P)-binding Rossmann-fold domains"/>
    <property type="match status" value="1"/>
</dbReference>
<name>A0A167H7Z1_CALVF</name>
<dbReference type="STRING" id="1330018.A0A167H7Z1"/>
<dbReference type="OrthoDB" id="2735536at2759"/>
<dbReference type="Gene3D" id="3.40.50.720">
    <property type="entry name" value="NAD(P)-binding Rossmann-like Domain"/>
    <property type="match status" value="2"/>
</dbReference>
<accession>A0A167H7Z1</accession>
<evidence type="ECO:0000313" key="2">
    <source>
        <dbReference type="Proteomes" id="UP000076738"/>
    </source>
</evidence>
<gene>
    <name evidence="1" type="ORF">CALVIDRAFT_568365</name>
</gene>